<dbReference type="AlphaFoldDB" id="A0A0P7ZGK9"/>
<dbReference type="GO" id="GO:0004674">
    <property type="term" value="F:protein serine/threonine kinase activity"/>
    <property type="evidence" value="ECO:0007669"/>
    <property type="project" value="TreeGrafter"/>
</dbReference>
<dbReference type="EMBL" id="LJZR01000080">
    <property type="protein sequence ID" value="KPQ31846.1"/>
    <property type="molecule type" value="Genomic_DNA"/>
</dbReference>
<dbReference type="PROSITE" id="PS50011">
    <property type="entry name" value="PROTEIN_KINASE_DOM"/>
    <property type="match status" value="1"/>
</dbReference>
<dbReference type="Proteomes" id="UP000050465">
    <property type="component" value="Unassembled WGS sequence"/>
</dbReference>
<dbReference type="PANTHER" id="PTHR44167:SF18">
    <property type="entry name" value="PROTEIN KINASE DOMAIN-CONTAINING PROTEIN"/>
    <property type="match status" value="1"/>
</dbReference>
<dbReference type="STRING" id="1666911.HLUCCA11_22880"/>
<comment type="caution">
    <text evidence="2">The sequence shown here is derived from an EMBL/GenBank/DDBJ whole genome shotgun (WGS) entry which is preliminary data.</text>
</comment>
<reference evidence="2 3" key="1">
    <citation type="submission" date="2015-09" db="EMBL/GenBank/DDBJ databases">
        <title>Identification and resolution of microdiversity through metagenomic sequencing of parallel consortia.</title>
        <authorList>
            <person name="Nelson W.C."/>
            <person name="Romine M.F."/>
            <person name="Lindemann S.R."/>
        </authorList>
    </citation>
    <scope>NUCLEOTIDE SEQUENCE [LARGE SCALE GENOMIC DNA]</scope>
    <source>
        <strain evidence="2">Ana</strain>
    </source>
</reference>
<dbReference type="PATRIC" id="fig|1666911.3.peg.4884"/>
<sequence length="419" mass="48794">MKYPQRTSYNVAVRNIDKFVFDSILKQGIPATQKDPNFLRVYNGGKAIVYEIEVGSKRYALKCWVEDLGSLKFRYKEIDAYLRSCKLPYFVDFAYIEQGILVSGEKFPIVRMEWISGINLKDFISRSLNNPARIHELSKQFLVMTQHLHEKDISHGDLQHNNIMIDKKGEICLIDYDSLFVPKLSKEKDNIKGLPGYQHPKRNTLRKLSSKADYFSELVIYLSLLVLSEDPSYWDDIKDEDDRLLFSKDDFLCPKKSKVFKEIRVLSPEIEYLVMELEKSCKETNINNLQPIEKITKAYKGETKEWTLPSKKSDGINHQSSYNHSSKRIDWDVFKTADKVHSEENTNSDLWEAAFSEDIWKKLDNVTHSSKDIKEQISQSPGTQASEQNSFWDKFETLWDKVTSSITSLLNIFSNIFKK</sequence>
<dbReference type="PANTHER" id="PTHR44167">
    <property type="entry name" value="OVARIAN-SPECIFIC SERINE/THREONINE-PROTEIN KINASE LOK-RELATED"/>
    <property type="match status" value="1"/>
</dbReference>
<feature type="domain" description="Protein kinase" evidence="1">
    <location>
        <begin position="1"/>
        <end position="286"/>
    </location>
</feature>
<dbReference type="Gene3D" id="1.10.510.10">
    <property type="entry name" value="Transferase(Phosphotransferase) domain 1"/>
    <property type="match status" value="1"/>
</dbReference>
<organism evidence="2 3">
    <name type="scientific">Phormidesmis priestleyi Ana</name>
    <dbReference type="NCBI Taxonomy" id="1666911"/>
    <lineage>
        <taxon>Bacteria</taxon>
        <taxon>Bacillati</taxon>
        <taxon>Cyanobacteriota</taxon>
        <taxon>Cyanophyceae</taxon>
        <taxon>Leptolyngbyales</taxon>
        <taxon>Leptolyngbyaceae</taxon>
        <taxon>Phormidesmis</taxon>
    </lineage>
</organism>
<accession>A0A0P7ZGK9</accession>
<evidence type="ECO:0000259" key="1">
    <source>
        <dbReference type="PROSITE" id="PS50011"/>
    </source>
</evidence>
<dbReference type="GO" id="GO:0005524">
    <property type="term" value="F:ATP binding"/>
    <property type="evidence" value="ECO:0007669"/>
    <property type="project" value="InterPro"/>
</dbReference>
<dbReference type="Pfam" id="PF00069">
    <property type="entry name" value="Pkinase"/>
    <property type="match status" value="1"/>
</dbReference>
<evidence type="ECO:0000313" key="3">
    <source>
        <dbReference type="Proteomes" id="UP000050465"/>
    </source>
</evidence>
<dbReference type="GO" id="GO:0005737">
    <property type="term" value="C:cytoplasm"/>
    <property type="evidence" value="ECO:0007669"/>
    <property type="project" value="TreeGrafter"/>
</dbReference>
<dbReference type="InterPro" id="IPR011009">
    <property type="entry name" value="Kinase-like_dom_sf"/>
</dbReference>
<dbReference type="SUPFAM" id="SSF56112">
    <property type="entry name" value="Protein kinase-like (PK-like)"/>
    <property type="match status" value="1"/>
</dbReference>
<keyword evidence="2" id="KW-0418">Kinase</keyword>
<evidence type="ECO:0000313" key="2">
    <source>
        <dbReference type="EMBL" id="KPQ31846.1"/>
    </source>
</evidence>
<gene>
    <name evidence="2" type="ORF">HLUCCA11_22880</name>
</gene>
<protein>
    <submittedName>
        <fullName evidence="2">Protein kinase domain</fullName>
    </submittedName>
</protein>
<name>A0A0P7ZGK9_9CYAN</name>
<keyword evidence="2" id="KW-0808">Transferase</keyword>
<proteinExistence type="predicted"/>
<dbReference type="InterPro" id="IPR000719">
    <property type="entry name" value="Prot_kinase_dom"/>
</dbReference>